<dbReference type="GO" id="GO:0004312">
    <property type="term" value="F:fatty acid synthase activity"/>
    <property type="evidence" value="ECO:0007669"/>
    <property type="project" value="TreeGrafter"/>
</dbReference>
<dbReference type="Pfam" id="PF16197">
    <property type="entry name" value="KAsynt_C_assoc"/>
    <property type="match status" value="1"/>
</dbReference>
<feature type="region of interest" description="C-terminal hotdog fold" evidence="5">
    <location>
        <begin position="1087"/>
        <end position="1234"/>
    </location>
</feature>
<evidence type="ECO:0000313" key="9">
    <source>
        <dbReference type="EMBL" id="GIC84211.1"/>
    </source>
</evidence>
<dbReference type="SMART" id="SM00827">
    <property type="entry name" value="PKS_AT"/>
    <property type="match status" value="1"/>
</dbReference>
<keyword evidence="1" id="KW-0596">Phosphopantetheine</keyword>
<dbReference type="Pfam" id="PF00550">
    <property type="entry name" value="PP-binding"/>
    <property type="match status" value="1"/>
</dbReference>
<protein>
    <submittedName>
        <fullName evidence="9">Type I iterative polyketide synthase</fullName>
    </submittedName>
</protein>
<dbReference type="GeneID" id="66987501"/>
<dbReference type="SUPFAM" id="SSF53335">
    <property type="entry name" value="S-adenosyl-L-methionine-dependent methyltransferases"/>
    <property type="match status" value="1"/>
</dbReference>
<dbReference type="SUPFAM" id="SSF53901">
    <property type="entry name" value="Thiolase-like"/>
    <property type="match status" value="1"/>
</dbReference>
<dbReference type="InterPro" id="IPR020806">
    <property type="entry name" value="PKS_PP-bd"/>
</dbReference>
<gene>
    <name evidence="9" type="ORF">Aud_000025</name>
</gene>
<dbReference type="GO" id="GO:0004315">
    <property type="term" value="F:3-oxoacyl-[acyl-carrier-protein] synthase activity"/>
    <property type="evidence" value="ECO:0007669"/>
    <property type="project" value="InterPro"/>
</dbReference>
<dbReference type="InterPro" id="IPR057326">
    <property type="entry name" value="KR_dom"/>
</dbReference>
<dbReference type="Gene3D" id="3.10.129.110">
    <property type="entry name" value="Polyketide synthase dehydratase"/>
    <property type="match status" value="1"/>
</dbReference>
<dbReference type="SMART" id="SM00825">
    <property type="entry name" value="PKS_KS"/>
    <property type="match status" value="1"/>
</dbReference>
<dbReference type="Gene3D" id="3.40.50.150">
    <property type="entry name" value="Vaccinia Virus protein VP39"/>
    <property type="match status" value="1"/>
</dbReference>
<dbReference type="Pfam" id="PF00698">
    <property type="entry name" value="Acyl_transf_1"/>
    <property type="match status" value="1"/>
</dbReference>
<dbReference type="GO" id="GO:0006633">
    <property type="term" value="P:fatty acid biosynthetic process"/>
    <property type="evidence" value="ECO:0007669"/>
    <property type="project" value="InterPro"/>
</dbReference>
<dbReference type="Pfam" id="PF21089">
    <property type="entry name" value="PKS_DH_N"/>
    <property type="match status" value="1"/>
</dbReference>
<dbReference type="InterPro" id="IPR049900">
    <property type="entry name" value="PKS_mFAS_DH"/>
</dbReference>
<dbReference type="InterPro" id="IPR001227">
    <property type="entry name" value="Ac_transferase_dom_sf"/>
</dbReference>
<dbReference type="SUPFAM" id="SSF51735">
    <property type="entry name" value="NAD(P)-binding Rossmann-fold domains"/>
    <property type="match status" value="2"/>
</dbReference>
<evidence type="ECO:0000256" key="4">
    <source>
        <dbReference type="ARBA" id="ARBA00023268"/>
    </source>
</evidence>
<dbReference type="Proteomes" id="UP000036893">
    <property type="component" value="Unassembled WGS sequence"/>
</dbReference>
<dbReference type="Pfam" id="PF00109">
    <property type="entry name" value="ketoacyl-synt"/>
    <property type="match status" value="1"/>
</dbReference>
<dbReference type="Gene3D" id="3.40.50.720">
    <property type="entry name" value="NAD(P)-binding Rossmann-like Domain"/>
    <property type="match status" value="2"/>
</dbReference>
<dbReference type="SUPFAM" id="SSF52151">
    <property type="entry name" value="FabD/lysophospholipase-like"/>
    <property type="match status" value="1"/>
</dbReference>
<keyword evidence="4" id="KW-0511">Multifunctional enzyme</keyword>
<dbReference type="GO" id="GO:0044550">
    <property type="term" value="P:secondary metabolite biosynthetic process"/>
    <property type="evidence" value="ECO:0007669"/>
    <property type="project" value="UniProtKB-ARBA"/>
</dbReference>
<feature type="active site" description="Proton donor; for dehydratase activity" evidence="5">
    <location>
        <position position="1143"/>
    </location>
</feature>
<evidence type="ECO:0000256" key="2">
    <source>
        <dbReference type="ARBA" id="ARBA00022553"/>
    </source>
</evidence>
<evidence type="ECO:0000259" key="8">
    <source>
        <dbReference type="PROSITE" id="PS52019"/>
    </source>
</evidence>
<accession>A0A8E0QJQ8</accession>
<feature type="domain" description="Carrier" evidence="6">
    <location>
        <begin position="2223"/>
        <end position="2298"/>
    </location>
</feature>
<dbReference type="Pfam" id="PF14765">
    <property type="entry name" value="PS-DH"/>
    <property type="match status" value="1"/>
</dbReference>
<dbReference type="InterPro" id="IPR032821">
    <property type="entry name" value="PKS_assoc"/>
</dbReference>
<feature type="domain" description="Ketosynthase family 3 (KS3)" evidence="7">
    <location>
        <begin position="5"/>
        <end position="439"/>
    </location>
</feature>
<feature type="active site" description="Proton acceptor; for dehydratase activity" evidence="5">
    <location>
        <position position="969"/>
    </location>
</feature>
<keyword evidence="2" id="KW-0597">Phosphoprotein</keyword>
<dbReference type="InterPro" id="IPR016039">
    <property type="entry name" value="Thiolase-like"/>
</dbReference>
<dbReference type="InterPro" id="IPR036736">
    <property type="entry name" value="ACP-like_sf"/>
</dbReference>
<dbReference type="InterPro" id="IPR014031">
    <property type="entry name" value="Ketoacyl_synth_C"/>
</dbReference>
<name>A0A8E0QJQ8_9EURO</name>
<evidence type="ECO:0000256" key="3">
    <source>
        <dbReference type="ARBA" id="ARBA00022679"/>
    </source>
</evidence>
<dbReference type="InterPro" id="IPR018201">
    <property type="entry name" value="Ketoacyl_synth_AS"/>
</dbReference>
<dbReference type="PROSITE" id="PS52019">
    <property type="entry name" value="PKS_MFAS_DH"/>
    <property type="match status" value="1"/>
</dbReference>
<dbReference type="PROSITE" id="PS52004">
    <property type="entry name" value="KS3_2"/>
    <property type="match status" value="1"/>
</dbReference>
<keyword evidence="3" id="KW-0808">Transferase</keyword>
<feature type="region of interest" description="N-terminal hotdog fold" evidence="5">
    <location>
        <begin position="937"/>
        <end position="1069"/>
    </location>
</feature>
<dbReference type="InterPro" id="IPR009081">
    <property type="entry name" value="PP-bd_ACP"/>
</dbReference>
<dbReference type="InterPro" id="IPR016035">
    <property type="entry name" value="Acyl_Trfase/lysoPLipase"/>
</dbReference>
<dbReference type="CDD" id="cd00833">
    <property type="entry name" value="PKS"/>
    <property type="match status" value="1"/>
</dbReference>
<dbReference type="SMART" id="SM00823">
    <property type="entry name" value="PKS_PP"/>
    <property type="match status" value="1"/>
</dbReference>
<dbReference type="PROSITE" id="PS00606">
    <property type="entry name" value="KS3_1"/>
    <property type="match status" value="1"/>
</dbReference>
<proteinExistence type="predicted"/>
<dbReference type="SMART" id="SM00826">
    <property type="entry name" value="PKS_DH"/>
    <property type="match status" value="1"/>
</dbReference>
<dbReference type="InterPro" id="IPR042104">
    <property type="entry name" value="PKS_dehydratase_sf"/>
</dbReference>
<dbReference type="Gene3D" id="1.10.1200.10">
    <property type="entry name" value="ACP-like"/>
    <property type="match status" value="1"/>
</dbReference>
<dbReference type="InterPro" id="IPR014043">
    <property type="entry name" value="Acyl_transferase_dom"/>
</dbReference>
<dbReference type="InterPro" id="IPR049552">
    <property type="entry name" value="PKS_DH_N"/>
</dbReference>
<dbReference type="GO" id="GO:0031177">
    <property type="term" value="F:phosphopantetheine binding"/>
    <property type="evidence" value="ECO:0007669"/>
    <property type="project" value="InterPro"/>
</dbReference>
<dbReference type="Pfam" id="PF02801">
    <property type="entry name" value="Ketoacyl-synt_C"/>
    <property type="match status" value="1"/>
</dbReference>
<reference evidence="9" key="1">
    <citation type="journal article" date="2015" name="Genome Announc.">
        <title>Draft Genome Sequence of the Pathogenic Filamentous Fungus Aspergillus udagawae Strain IFM 46973T.</title>
        <authorList>
            <person name="Kusuya Y."/>
            <person name="Takahashi-Nakaguchi A."/>
            <person name="Takahashi H."/>
            <person name="Yaguchi T."/>
        </authorList>
    </citation>
    <scope>NUCLEOTIDE SEQUENCE</scope>
    <source>
        <strain evidence="9">IFM 46973</strain>
    </source>
</reference>
<dbReference type="RefSeq" id="XP_043141477.1">
    <property type="nucleotide sequence ID" value="XM_043285542.1"/>
</dbReference>
<dbReference type="EMBL" id="BBXM02000001">
    <property type="protein sequence ID" value="GIC84211.1"/>
    <property type="molecule type" value="Genomic_DNA"/>
</dbReference>
<dbReference type="InterPro" id="IPR014030">
    <property type="entry name" value="Ketoacyl_synth_N"/>
</dbReference>
<dbReference type="InterPro" id="IPR029063">
    <property type="entry name" value="SAM-dependent_MTases_sf"/>
</dbReference>
<sequence>MAYSESSIAVIGSACRLPGDVNSASGFWKILKDTPNLAQRIPSDRVSLGRHYHQDGSYHGTLNTTDSYLLTEDVGHFDADFFGISPTEADSIDPQGRLLLEVVYEAIENAGMPMELLSGSDTAVYVGQMCRDYCSMRDRDLNTIPTYHLTGAAPNNTANRVSYFFNWHGPSLCLDTACSSSLVAVHEAIQQLRSGGSRVAVAAGTNLTIDPTMYVALSKLHMLSPTARCRMWDSKADGYARGEAVVAVVLKTLANALQDGDSIECVIRETGVNQDGRTAGITMPSARAQAALIRDTYRRAGLDPESPCDRCQLFEAHGTGTQAGDPQEAEAIATAFFGSGSHSSDEKLSVGSVKTLIGHTEGSAGIVGLLKVSLALQHAVMTPNLHFENLNPKIEPFYSHLRIPLGVEPWPEVGDGQPRRASVNSFGFGGTNAHAIVESTEHLPTPRSEQHPVTQNLIPFAFSANSDRGLTRMIQSYLTHLKEHPSICPFDLSYTLSCRRSALPVKVAWPASDIETLCLRMEEWLTGAMKEGIENCGTRSKTGQVSTLGIFTGQGAQWCGMGCELVKSYLPAQHTLKRLDESLQSLPEGSRPQWTILDALMSTAGDEHMMRPAFSQTLCTAVQIVLVDLLQAAGVVFAGLVGHSSGEIAAAYAGGFLNASDCIRIAYYRGLCVEKSVCTSGQRGAMLAVGTSPEEATVKCESNEFAGRVQVAARNSSSSVTLSGDRDAIVSLQEFYANQGTFARLIKVNTAYHSSHMLHCAGEYRRALERCGIQPQATDRNGGSWISSVYSSTVMRPGDKLGADYWVDNMVNPVLFSQALRTAIETREPYHFVLEVGPHPALKSPVLQTFQDATGASLPFSGTLYRGKDDCKALSEAFCQIWTTLGELGVSFPTLAQETGHGRVLKDLPSYPWNHDRRFWSESRISTFIRTDDHPRHELLGVLTADSSPDEWCWRNVLHPRELPWLSGHTLQGEMVFPAAGYIVQAVEGAMQLAQGQQVYSVEIRDLKVQRATVIDGKSGTETLVRITSARQTGTALQCRFTSHSAMGRAGGNLGLAALGEVEIRFMDSEPPPEPRRKLPDRSNTSLQPLDLPFLYDELARVGYAYSGLFRGWSSLWRASSVATGTLQRPPDTEWLLHPAMLDTALQSIFAAWSSPGDGEMWTLFMPTSVARVLVFPSRCGRNASNGPHVFTVIEPSSSPRRIVADVTVASADANILFEAQGLEIVPVTGATEDNDRTLFMETEWVPLAPDCNASTMSPLASIIGVVQQVTRRWPHLTVLELGGDAEPLVELLDIPYASYTYASPGLDYNQRRIRSLNKRVTMRTFQLDQDLDKQGFEANRYQLVIASDLFFTGRVSVQALANIRRITTSGGYLVFTANLSPDDSNDWKTILRTTGFSGVDADSGTFDDLLPPTTTIVSQAVDLDIAQLRYPLDGEPFPFIENTVVLGGQLEVAERFMSILHPWCPGITHIPSLKDIIQDILPRPCTLLNLLDLATPVFHSIDSILWDNLKTVLGASTEVLWVTQGYQQEQPYASLSVGFIRSLIYEKPDVRFQLLDLDPRMDIDYTLVSSQLLQLSLFQRVRQRAEQDEVLWIHEPEIAMRGGRLYVPRVVPQKELNARINSLRRPITQAFRKEGAYFQVKWDNGSYSWHSGGPLRHSLPFEGDITVKVQFSTLFSLPMSGGRLYLMFGEHTEGKRWGLVASPRLSSLVHPRPEWWWPLSHSPTSTEGPSLLALVAMQLAANHIVGLARQGATIVILDPPRSLARCLNILARRGGCKVVCLTSRSGGSEAGIMIDHTWSSRQIKECIPQGASLYMNLCTGNESLSNAVAGVLPEYCQRISRLSIFSRESVLYNHASTTPIPEIQEALHSALQMIGSDVDGDGMLPILSLDDLSSPGSLRSPCSIINWEASKPSVVHIRPADTMVTLSPGKSYWLVGLSLDMARSLAEWLIGHGARYVILTSRHIEHSPSWTQEYESRGIRIVCIPGDITRLDHLQDAHRLIQTSYPPIAGVVIGAVILQDKLFDNCDLETFEAVLAPKVSGINNLDQIFHSQSLEFFIAFSSLSATLGNAGQTAYAAANTFMKAIIACRRARGVSGSTMDISRVVGVGGLRRAFEASTRGDLQMERLKRKMAPMSEGDLHQMFAEAILAGRPSSNQNPELIAGVMTYTDRAAFQDGLRGNPRFFRFLVPTSGDAADESRLGREGRSIRGILTGGASPESVSSEIQLELIEHVRRTLRLGGEIYVDETKPLVELGVDSFTAVDISKWIQHNLNLDMPVMRILGGLTVAEVVSQVIGGISD</sequence>
<evidence type="ECO:0000256" key="5">
    <source>
        <dbReference type="PROSITE-ProRule" id="PRU01363"/>
    </source>
</evidence>
<dbReference type="InterPro" id="IPR049551">
    <property type="entry name" value="PKS_DH_C"/>
</dbReference>
<dbReference type="InterPro" id="IPR050091">
    <property type="entry name" value="PKS_NRPS_Biosynth_Enz"/>
</dbReference>
<dbReference type="InterPro" id="IPR020807">
    <property type="entry name" value="PKS_DH"/>
</dbReference>
<dbReference type="InterPro" id="IPR016036">
    <property type="entry name" value="Malonyl_transacylase_ACP-bd"/>
</dbReference>
<dbReference type="InterPro" id="IPR013968">
    <property type="entry name" value="PKS_KR"/>
</dbReference>
<dbReference type="SUPFAM" id="SSF47336">
    <property type="entry name" value="ACP-like"/>
    <property type="match status" value="1"/>
</dbReference>
<reference evidence="9" key="2">
    <citation type="submission" date="2021-01" db="EMBL/GenBank/DDBJ databases">
        <title>Pan-genome distribution and transcriptional activeness of fungal secondary metabolism genes in Aspergillus section Fumigati.</title>
        <authorList>
            <person name="Takahashi H."/>
            <person name="Umemura M."/>
            <person name="Ninomiya A."/>
            <person name="Kusuya Y."/>
            <person name="Urayama S."/>
            <person name="Shimizu M."/>
            <person name="Watanabe A."/>
            <person name="Kamei K."/>
            <person name="Yaguchi T."/>
            <person name="Hagiwara D."/>
        </authorList>
    </citation>
    <scope>NUCLEOTIDE SEQUENCE</scope>
    <source>
        <strain evidence="9">IFM 46973</strain>
    </source>
</reference>
<dbReference type="InterPro" id="IPR036291">
    <property type="entry name" value="NAD(P)-bd_dom_sf"/>
</dbReference>
<feature type="domain" description="PKS/mFAS DH" evidence="8">
    <location>
        <begin position="937"/>
        <end position="1234"/>
    </location>
</feature>
<dbReference type="Gene3D" id="3.40.366.10">
    <property type="entry name" value="Malonyl-Coenzyme A Acyl Carrier Protein, domain 2"/>
    <property type="match status" value="1"/>
</dbReference>
<evidence type="ECO:0000259" key="6">
    <source>
        <dbReference type="PROSITE" id="PS50075"/>
    </source>
</evidence>
<dbReference type="Gene3D" id="3.40.47.10">
    <property type="match status" value="1"/>
</dbReference>
<dbReference type="PROSITE" id="PS50075">
    <property type="entry name" value="CARRIER"/>
    <property type="match status" value="1"/>
</dbReference>
<dbReference type="Pfam" id="PF08659">
    <property type="entry name" value="KR"/>
    <property type="match status" value="1"/>
</dbReference>
<dbReference type="SUPFAM" id="SSF55048">
    <property type="entry name" value="Probable ACP-binding domain of malonyl-CoA ACP transacylase"/>
    <property type="match status" value="1"/>
</dbReference>
<dbReference type="PANTHER" id="PTHR43775">
    <property type="entry name" value="FATTY ACID SYNTHASE"/>
    <property type="match status" value="1"/>
</dbReference>
<evidence type="ECO:0000259" key="7">
    <source>
        <dbReference type="PROSITE" id="PS52004"/>
    </source>
</evidence>
<dbReference type="SMART" id="SM00822">
    <property type="entry name" value="PKS_KR"/>
    <property type="match status" value="1"/>
</dbReference>
<dbReference type="InterPro" id="IPR020841">
    <property type="entry name" value="PKS_Beta-ketoAc_synthase_dom"/>
</dbReference>
<evidence type="ECO:0000313" key="10">
    <source>
        <dbReference type="Proteomes" id="UP000036893"/>
    </source>
</evidence>
<comment type="caution">
    <text evidence="9">The sequence shown here is derived from an EMBL/GenBank/DDBJ whole genome shotgun (WGS) entry which is preliminary data.</text>
</comment>
<organism evidence="9 10">
    <name type="scientific">Aspergillus udagawae</name>
    <dbReference type="NCBI Taxonomy" id="91492"/>
    <lineage>
        <taxon>Eukaryota</taxon>
        <taxon>Fungi</taxon>
        <taxon>Dikarya</taxon>
        <taxon>Ascomycota</taxon>
        <taxon>Pezizomycotina</taxon>
        <taxon>Eurotiomycetes</taxon>
        <taxon>Eurotiomycetidae</taxon>
        <taxon>Eurotiales</taxon>
        <taxon>Aspergillaceae</taxon>
        <taxon>Aspergillus</taxon>
        <taxon>Aspergillus subgen. Fumigati</taxon>
    </lineage>
</organism>
<dbReference type="PANTHER" id="PTHR43775:SF20">
    <property type="entry name" value="HYBRID PKS-NRPS SYNTHETASE APDA"/>
    <property type="match status" value="1"/>
</dbReference>
<evidence type="ECO:0000256" key="1">
    <source>
        <dbReference type="ARBA" id="ARBA00022450"/>
    </source>
</evidence>